<keyword evidence="5" id="KW-0472">Membrane</keyword>
<gene>
    <name evidence="7" type="ORF">GCM10023322_40480</name>
</gene>
<dbReference type="NCBIfam" id="NF005919">
    <property type="entry name" value="PRK07920.1"/>
    <property type="match status" value="1"/>
</dbReference>
<reference evidence="8" key="1">
    <citation type="journal article" date="2019" name="Int. J. Syst. Evol. Microbiol.">
        <title>The Global Catalogue of Microorganisms (GCM) 10K type strain sequencing project: providing services to taxonomists for standard genome sequencing and annotation.</title>
        <authorList>
            <consortium name="The Broad Institute Genomics Platform"/>
            <consortium name="The Broad Institute Genome Sequencing Center for Infectious Disease"/>
            <person name="Wu L."/>
            <person name="Ma J."/>
        </authorList>
    </citation>
    <scope>NUCLEOTIDE SEQUENCE [LARGE SCALE GENOMIC DNA]</scope>
    <source>
        <strain evidence="8">JCM 18304</strain>
    </source>
</reference>
<proteinExistence type="predicted"/>
<name>A0ABP9RYY6_9ACTN</name>
<evidence type="ECO:0000313" key="8">
    <source>
        <dbReference type="Proteomes" id="UP001501570"/>
    </source>
</evidence>
<dbReference type="EMBL" id="BAABJQ010000011">
    <property type="protein sequence ID" value="GAA5188858.1"/>
    <property type="molecule type" value="Genomic_DNA"/>
</dbReference>
<dbReference type="PANTHER" id="PTHR30606:SF10">
    <property type="entry name" value="PHOSPHATIDYLINOSITOL MANNOSIDE ACYLTRANSFERASE"/>
    <property type="match status" value="1"/>
</dbReference>
<evidence type="ECO:0000256" key="4">
    <source>
        <dbReference type="ARBA" id="ARBA00022679"/>
    </source>
</evidence>
<sequence length="310" mass="33781">MSRTADLAYAAGWRVLRMLPLAVTAPAFDVAADFVKRRGGTGVTRLAGNLRRVVGPELPGPEFDALVRRAMRSYFRYALEGFRLPSLSRDQHLRGFVVDGLDELAASVDAGRGVIVALPHAGNWDAAGAWVAARGWKMITVQERLKPESLYRRFVAFRESLGMEILPLTGGEGSIRETLETRLRRGYVVPILADRDLPGKGVEVTFFGARTTVPPGPALLAMRTGAPLYTLDMWYEKDAAHARLRGPLPVPGPETGNFGARVRALTQSVADGLAKGIAAHPADWHMMQRMWPDDAVVDEKAAATNDEAGR</sequence>
<keyword evidence="2" id="KW-1003">Cell membrane</keyword>
<dbReference type="GO" id="GO:0016746">
    <property type="term" value="F:acyltransferase activity"/>
    <property type="evidence" value="ECO:0007669"/>
    <property type="project" value="UniProtKB-KW"/>
</dbReference>
<keyword evidence="6 7" id="KW-0012">Acyltransferase</keyword>
<dbReference type="CDD" id="cd07984">
    <property type="entry name" value="LPLAT_LABLAT-like"/>
    <property type="match status" value="1"/>
</dbReference>
<evidence type="ECO:0000256" key="1">
    <source>
        <dbReference type="ARBA" id="ARBA00004533"/>
    </source>
</evidence>
<dbReference type="InterPro" id="IPR004960">
    <property type="entry name" value="LipA_acyltrans"/>
</dbReference>
<keyword evidence="3" id="KW-0997">Cell inner membrane</keyword>
<evidence type="ECO:0000256" key="3">
    <source>
        <dbReference type="ARBA" id="ARBA00022519"/>
    </source>
</evidence>
<keyword evidence="8" id="KW-1185">Reference proteome</keyword>
<dbReference type="Proteomes" id="UP001501570">
    <property type="component" value="Unassembled WGS sequence"/>
</dbReference>
<accession>A0ABP9RYY6</accession>
<evidence type="ECO:0000256" key="5">
    <source>
        <dbReference type="ARBA" id="ARBA00023136"/>
    </source>
</evidence>
<keyword evidence="4" id="KW-0808">Transferase</keyword>
<evidence type="ECO:0000313" key="7">
    <source>
        <dbReference type="EMBL" id="GAA5188858.1"/>
    </source>
</evidence>
<evidence type="ECO:0000256" key="2">
    <source>
        <dbReference type="ARBA" id="ARBA00022475"/>
    </source>
</evidence>
<organism evidence="7 8">
    <name type="scientific">Rugosimonospora acidiphila</name>
    <dbReference type="NCBI Taxonomy" id="556531"/>
    <lineage>
        <taxon>Bacteria</taxon>
        <taxon>Bacillati</taxon>
        <taxon>Actinomycetota</taxon>
        <taxon>Actinomycetes</taxon>
        <taxon>Micromonosporales</taxon>
        <taxon>Micromonosporaceae</taxon>
        <taxon>Rugosimonospora</taxon>
    </lineage>
</organism>
<dbReference type="Pfam" id="PF03279">
    <property type="entry name" value="Lip_A_acyltrans"/>
    <property type="match status" value="1"/>
</dbReference>
<dbReference type="PANTHER" id="PTHR30606">
    <property type="entry name" value="LIPID A BIOSYNTHESIS LAUROYL ACYLTRANSFERASE"/>
    <property type="match status" value="1"/>
</dbReference>
<evidence type="ECO:0000256" key="6">
    <source>
        <dbReference type="ARBA" id="ARBA00023315"/>
    </source>
</evidence>
<comment type="subcellular location">
    <subcellularLocation>
        <location evidence="1">Cell inner membrane</location>
    </subcellularLocation>
</comment>
<dbReference type="RefSeq" id="WP_345631690.1">
    <property type="nucleotide sequence ID" value="NZ_BAABJQ010000011.1"/>
</dbReference>
<comment type="caution">
    <text evidence="7">The sequence shown here is derived from an EMBL/GenBank/DDBJ whole genome shotgun (WGS) entry which is preliminary data.</text>
</comment>
<protein>
    <submittedName>
        <fullName evidence="7">Phosphatidylinositol mannoside acyltransferase</fullName>
    </submittedName>
</protein>